<dbReference type="EMBL" id="MPZS01000002">
    <property type="protein sequence ID" value="OOY11984.1"/>
    <property type="molecule type" value="Genomic_DNA"/>
</dbReference>
<keyword evidence="2" id="KW-1185">Reference proteome</keyword>
<dbReference type="Proteomes" id="UP000242224">
    <property type="component" value="Unassembled WGS sequence"/>
</dbReference>
<dbReference type="Gene3D" id="3.90.1300.10">
    <property type="entry name" value="Amidase signature (AS) domain"/>
    <property type="match status" value="1"/>
</dbReference>
<reference evidence="1 2" key="1">
    <citation type="submission" date="2016-11" db="EMBL/GenBank/DDBJ databases">
        <title>A multilocus sequence analysis scheme for characterization of bacteria in the genus Thioclava.</title>
        <authorList>
            <person name="Liu Y."/>
            <person name="Shao Z."/>
        </authorList>
    </citation>
    <scope>NUCLEOTIDE SEQUENCE [LARGE SCALE GENOMIC DNA]</scope>
    <source>
        <strain evidence="1 2">11.10-0-13</strain>
    </source>
</reference>
<name>A0ABX3MKD1_9RHOB</name>
<evidence type="ECO:0000313" key="1">
    <source>
        <dbReference type="EMBL" id="OOY11984.1"/>
    </source>
</evidence>
<dbReference type="SUPFAM" id="SSF75304">
    <property type="entry name" value="Amidase signature (AS) enzymes"/>
    <property type="match status" value="1"/>
</dbReference>
<accession>A0ABX3MKD1</accession>
<organism evidence="1 2">
    <name type="scientific">Thioclava marina</name>
    <dbReference type="NCBI Taxonomy" id="1915077"/>
    <lineage>
        <taxon>Bacteria</taxon>
        <taxon>Pseudomonadati</taxon>
        <taxon>Pseudomonadota</taxon>
        <taxon>Alphaproteobacteria</taxon>
        <taxon>Rhodobacterales</taxon>
        <taxon>Paracoccaceae</taxon>
        <taxon>Thioclava</taxon>
    </lineage>
</organism>
<sequence>MASSINRLAPIRSLAPDAIPRALIRRAEIAREWALFVERYPLVLLAPSADLPFADNLDLGSEADFKRVWEAQRAMIGLPVTGLSALALATGATPDGAPLGIQMVAGRFREDILFEAAAQIEARSSPVEIALL</sequence>
<protein>
    <recommendedName>
        <fullName evidence="3">Amidase domain-containing protein</fullName>
    </recommendedName>
</protein>
<proteinExistence type="predicted"/>
<evidence type="ECO:0000313" key="2">
    <source>
        <dbReference type="Proteomes" id="UP000242224"/>
    </source>
</evidence>
<comment type="caution">
    <text evidence="1">The sequence shown here is derived from an EMBL/GenBank/DDBJ whole genome shotgun (WGS) entry which is preliminary data.</text>
</comment>
<gene>
    <name evidence="1" type="ORF">BMG00_13000</name>
</gene>
<dbReference type="InterPro" id="IPR036928">
    <property type="entry name" value="AS_sf"/>
</dbReference>
<dbReference type="RefSeq" id="WP_078574635.1">
    <property type="nucleotide sequence ID" value="NZ_MPZS01000002.1"/>
</dbReference>
<evidence type="ECO:0008006" key="3">
    <source>
        <dbReference type="Google" id="ProtNLM"/>
    </source>
</evidence>